<dbReference type="Proteomes" id="UP000643165">
    <property type="component" value="Unassembled WGS sequence"/>
</dbReference>
<dbReference type="EMBL" id="BOPB01000026">
    <property type="protein sequence ID" value="GIJ23603.1"/>
    <property type="molecule type" value="Genomic_DNA"/>
</dbReference>
<evidence type="ECO:0000256" key="2">
    <source>
        <dbReference type="ARBA" id="ARBA00022527"/>
    </source>
</evidence>
<dbReference type="InterPro" id="IPR017441">
    <property type="entry name" value="Protein_kinase_ATP_BS"/>
</dbReference>
<dbReference type="PANTHER" id="PTHR43289">
    <property type="entry name" value="MITOGEN-ACTIVATED PROTEIN KINASE KINASE KINASE 20-RELATED"/>
    <property type="match status" value="1"/>
</dbReference>
<evidence type="ECO:0000256" key="5">
    <source>
        <dbReference type="ARBA" id="ARBA00022777"/>
    </source>
</evidence>
<dbReference type="InterPro" id="IPR011009">
    <property type="entry name" value="Kinase-like_dom_sf"/>
</dbReference>
<dbReference type="SMART" id="SM00220">
    <property type="entry name" value="S_TKc"/>
    <property type="match status" value="1"/>
</dbReference>
<keyword evidence="2" id="KW-0723">Serine/threonine-protein kinase</keyword>
<dbReference type="PANTHER" id="PTHR43289:SF6">
    <property type="entry name" value="SERINE_THREONINE-PROTEIN KINASE NEKL-3"/>
    <property type="match status" value="1"/>
</dbReference>
<keyword evidence="3" id="KW-0808">Transferase</keyword>
<keyword evidence="11" id="KW-1185">Reference proteome</keyword>
<comment type="caution">
    <text evidence="10">The sequence shown here is derived from an EMBL/GenBank/DDBJ whole genome shotgun (WGS) entry which is preliminary data.</text>
</comment>
<evidence type="ECO:0000256" key="1">
    <source>
        <dbReference type="ARBA" id="ARBA00012513"/>
    </source>
</evidence>
<feature type="compositionally biased region" description="Basic and acidic residues" evidence="8">
    <location>
        <begin position="428"/>
        <end position="444"/>
    </location>
</feature>
<keyword evidence="6 7" id="KW-0067">ATP-binding</keyword>
<dbReference type="InterPro" id="IPR000719">
    <property type="entry name" value="Prot_kinase_dom"/>
</dbReference>
<organism evidence="10 11">
    <name type="scientific">Micromonospora lutea</name>
    <dbReference type="NCBI Taxonomy" id="419825"/>
    <lineage>
        <taxon>Bacteria</taxon>
        <taxon>Bacillati</taxon>
        <taxon>Actinomycetota</taxon>
        <taxon>Actinomycetes</taxon>
        <taxon>Micromonosporales</taxon>
        <taxon>Micromonosporaceae</taxon>
        <taxon>Micromonospora</taxon>
    </lineage>
</organism>
<evidence type="ECO:0000256" key="3">
    <source>
        <dbReference type="ARBA" id="ARBA00022679"/>
    </source>
</evidence>
<protein>
    <recommendedName>
        <fullName evidence="1">non-specific serine/threonine protein kinase</fullName>
        <ecNumber evidence="1">2.7.11.1</ecNumber>
    </recommendedName>
</protein>
<evidence type="ECO:0000259" key="9">
    <source>
        <dbReference type="PROSITE" id="PS50011"/>
    </source>
</evidence>
<sequence>MGGSNVWEVSVQAGDRIGDRYELTYPIGRGGMGQVWAGFDERLDRPVAIKFLRQLEVPEDEREVAVKRFRREARATARLEHHGVPAVHDLGEHGDDLYLVMQLIRGIVLADHIAEQEQLSVGEAAAIGAQICSVLATAHAASLVHRDLKPQNIMIAESGAVKVLDFGVAALLGPPEASRLTATGRTVGTPAYIAPEQAAGGPIGPATDLYALGCILFEMLAGKPPYEASNAPDMLRRHLHSPIPVITEYRSDVPDDLAHLVFCLLAKEPAERPASALEVEHLLTPFVSDNAMPPVMPALLGPRPASDPVPAQRTPLELTELGAQAHELAEQERFVQAADVLERLLSSLPPDAGTVTPDKVALRTDIANLYMLAGYFRCAEAAFKTLAHDLDRSEDEQGPGRGVPPAGSRLPAGDGVDGNRSNAPSPWLRHDRIDPPRRREQPSR</sequence>
<evidence type="ECO:0000256" key="6">
    <source>
        <dbReference type="ARBA" id="ARBA00022840"/>
    </source>
</evidence>
<feature type="domain" description="Protein kinase" evidence="9">
    <location>
        <begin position="21"/>
        <end position="287"/>
    </location>
</feature>
<feature type="region of interest" description="Disordered" evidence="8">
    <location>
        <begin position="391"/>
        <end position="444"/>
    </location>
</feature>
<name>A0ABQ4J073_9ACTN</name>
<dbReference type="PROSITE" id="PS00107">
    <property type="entry name" value="PROTEIN_KINASE_ATP"/>
    <property type="match status" value="1"/>
</dbReference>
<dbReference type="Gene3D" id="3.30.200.20">
    <property type="entry name" value="Phosphorylase Kinase, domain 1"/>
    <property type="match status" value="1"/>
</dbReference>
<proteinExistence type="predicted"/>
<evidence type="ECO:0000313" key="11">
    <source>
        <dbReference type="Proteomes" id="UP000643165"/>
    </source>
</evidence>
<dbReference type="CDD" id="cd14014">
    <property type="entry name" value="STKc_PknB_like"/>
    <property type="match status" value="1"/>
</dbReference>
<dbReference type="SUPFAM" id="SSF56112">
    <property type="entry name" value="Protein kinase-like (PK-like)"/>
    <property type="match status" value="1"/>
</dbReference>
<dbReference type="GO" id="GO:0016301">
    <property type="term" value="F:kinase activity"/>
    <property type="evidence" value="ECO:0007669"/>
    <property type="project" value="UniProtKB-KW"/>
</dbReference>
<dbReference type="EC" id="2.7.11.1" evidence="1"/>
<evidence type="ECO:0000256" key="4">
    <source>
        <dbReference type="ARBA" id="ARBA00022741"/>
    </source>
</evidence>
<feature type="binding site" evidence="7">
    <location>
        <position position="50"/>
    </location>
    <ligand>
        <name>ATP</name>
        <dbReference type="ChEBI" id="CHEBI:30616"/>
    </ligand>
</feature>
<reference evidence="10 11" key="1">
    <citation type="submission" date="2021-01" db="EMBL/GenBank/DDBJ databases">
        <title>Whole genome shotgun sequence of Verrucosispora lutea NBRC 106530.</title>
        <authorList>
            <person name="Komaki H."/>
            <person name="Tamura T."/>
        </authorList>
    </citation>
    <scope>NUCLEOTIDE SEQUENCE [LARGE SCALE GENOMIC DNA]</scope>
    <source>
        <strain evidence="10 11">NBRC 106530</strain>
    </source>
</reference>
<evidence type="ECO:0000256" key="8">
    <source>
        <dbReference type="SAM" id="MobiDB-lite"/>
    </source>
</evidence>
<keyword evidence="4 7" id="KW-0547">Nucleotide-binding</keyword>
<dbReference type="PROSITE" id="PS00108">
    <property type="entry name" value="PROTEIN_KINASE_ST"/>
    <property type="match status" value="1"/>
</dbReference>
<dbReference type="InterPro" id="IPR008271">
    <property type="entry name" value="Ser/Thr_kinase_AS"/>
</dbReference>
<accession>A0ABQ4J073</accession>
<dbReference type="Pfam" id="PF00069">
    <property type="entry name" value="Pkinase"/>
    <property type="match status" value="1"/>
</dbReference>
<dbReference type="PROSITE" id="PS50011">
    <property type="entry name" value="PROTEIN_KINASE_DOM"/>
    <property type="match status" value="1"/>
</dbReference>
<evidence type="ECO:0000256" key="7">
    <source>
        <dbReference type="PROSITE-ProRule" id="PRU10141"/>
    </source>
</evidence>
<keyword evidence="5 10" id="KW-0418">Kinase</keyword>
<dbReference type="Gene3D" id="1.10.510.10">
    <property type="entry name" value="Transferase(Phosphotransferase) domain 1"/>
    <property type="match status" value="1"/>
</dbReference>
<gene>
    <name evidence="10" type="ORF">Vlu01_42270</name>
</gene>
<evidence type="ECO:0000313" key="10">
    <source>
        <dbReference type="EMBL" id="GIJ23603.1"/>
    </source>
</evidence>